<dbReference type="PANTHER" id="PTHR30158:SF3">
    <property type="entry name" value="MULTIDRUG EFFLUX PUMP SUBUNIT ACRA-RELATED"/>
    <property type="match status" value="1"/>
</dbReference>
<dbReference type="NCBIfam" id="TIGR01730">
    <property type="entry name" value="RND_mfp"/>
    <property type="match status" value="1"/>
</dbReference>
<dbReference type="PANTHER" id="PTHR30158">
    <property type="entry name" value="ACRA/E-RELATED COMPONENT OF DRUG EFFLUX TRANSPORTER"/>
    <property type="match status" value="1"/>
</dbReference>
<name>A0A1S6KQ46_9ENTR</name>
<comment type="similarity">
    <text evidence="2">Belongs to the membrane fusion protein (MFP) (TC 8.A.1) family.</text>
</comment>
<evidence type="ECO:0000259" key="7">
    <source>
        <dbReference type="Pfam" id="PF25967"/>
    </source>
</evidence>
<evidence type="ECO:0000259" key="4">
    <source>
        <dbReference type="Pfam" id="PF25876"/>
    </source>
</evidence>
<dbReference type="GO" id="GO:0005886">
    <property type="term" value="C:plasma membrane"/>
    <property type="evidence" value="ECO:0007669"/>
    <property type="project" value="UniProtKB-SubCell"/>
</dbReference>
<dbReference type="Pfam" id="PF25967">
    <property type="entry name" value="RND-MFP_C"/>
    <property type="match status" value="1"/>
</dbReference>
<evidence type="ECO:0000256" key="2">
    <source>
        <dbReference type="ARBA" id="ARBA00009477"/>
    </source>
</evidence>
<accession>A0A1S6KQ46</accession>
<feature type="domain" description="Multidrug resistance protein MdtA-like C-terminal permuted SH3" evidence="7">
    <location>
        <begin position="287"/>
        <end position="348"/>
    </location>
</feature>
<dbReference type="InterPro" id="IPR058624">
    <property type="entry name" value="MdtA-like_HH"/>
</dbReference>
<feature type="domain" description="Multidrug resistance protein MdtA-like barrel-sandwich hybrid" evidence="5">
    <location>
        <begin position="61"/>
        <end position="189"/>
    </location>
</feature>
<dbReference type="GO" id="GO:0046677">
    <property type="term" value="P:response to antibiotic"/>
    <property type="evidence" value="ECO:0007669"/>
    <property type="project" value="TreeGrafter"/>
</dbReference>
<protein>
    <submittedName>
        <fullName evidence="8">AcrA</fullName>
    </submittedName>
</protein>
<evidence type="ECO:0000256" key="3">
    <source>
        <dbReference type="SAM" id="SignalP"/>
    </source>
</evidence>
<keyword evidence="3" id="KW-0732">Signal</keyword>
<dbReference type="FunFam" id="2.40.420.20:FF:000001">
    <property type="entry name" value="Efflux RND transporter periplasmic adaptor subunit"/>
    <property type="match status" value="1"/>
</dbReference>
<feature type="signal peptide" evidence="3">
    <location>
        <begin position="1"/>
        <end position="21"/>
    </location>
</feature>
<feature type="domain" description="Multidrug resistance protein MdtA-like beta-barrel" evidence="6">
    <location>
        <begin position="193"/>
        <end position="283"/>
    </location>
</feature>
<dbReference type="Gene3D" id="2.40.30.170">
    <property type="match status" value="1"/>
</dbReference>
<dbReference type="Pfam" id="PF25944">
    <property type="entry name" value="Beta-barrel_RND"/>
    <property type="match status" value="1"/>
</dbReference>
<dbReference type="Gene3D" id="1.10.287.470">
    <property type="entry name" value="Helix hairpin bin"/>
    <property type="match status" value="1"/>
</dbReference>
<dbReference type="InterPro" id="IPR006143">
    <property type="entry name" value="RND_pump_MFP"/>
</dbReference>
<dbReference type="Gene3D" id="2.40.420.20">
    <property type="match status" value="1"/>
</dbReference>
<organism evidence="8">
    <name type="scientific">Leclercia adecarboxylata</name>
    <dbReference type="NCBI Taxonomy" id="83655"/>
    <lineage>
        <taxon>Bacteria</taxon>
        <taxon>Pseudomonadati</taxon>
        <taxon>Pseudomonadota</taxon>
        <taxon>Gammaproteobacteria</taxon>
        <taxon>Enterobacterales</taxon>
        <taxon>Enterobacteriaceae</taxon>
        <taxon>Leclercia</taxon>
    </lineage>
</organism>
<dbReference type="Gene3D" id="2.40.50.100">
    <property type="match status" value="1"/>
</dbReference>
<dbReference type="Pfam" id="PF25876">
    <property type="entry name" value="HH_MFP_RND"/>
    <property type="match status" value="1"/>
</dbReference>
<dbReference type="Pfam" id="PF25917">
    <property type="entry name" value="BSH_RND"/>
    <property type="match status" value="1"/>
</dbReference>
<dbReference type="InterPro" id="IPR058627">
    <property type="entry name" value="MdtA-like_C"/>
</dbReference>
<reference evidence="8" key="1">
    <citation type="submission" date="2016-12" db="EMBL/GenBank/DDBJ databases">
        <title>Complete nucleotide sequences of two VIM-1-encoding plasmids from Klebsiella pneumoniae and Leclercia adecarboxylata isolates of Czech origin.</title>
        <authorList>
            <person name="Papagiannitsis C."/>
            <person name="Papousek I."/>
            <person name="Hrabak J."/>
            <person name="Dolejska M."/>
        </authorList>
    </citation>
    <scope>NUCLEOTIDE SEQUENCE</scope>
    <source>
        <plasmid evidence="8">pLec-476cz</plasmid>
    </source>
</reference>
<geneLocation type="plasmid" evidence="8">
    <name>pLec-476cz</name>
</geneLocation>
<feature type="domain" description="Multidrug resistance protein MdtA-like alpha-helical hairpin" evidence="4">
    <location>
        <begin position="95"/>
        <end position="156"/>
    </location>
</feature>
<dbReference type="GO" id="GO:0022857">
    <property type="term" value="F:transmembrane transporter activity"/>
    <property type="evidence" value="ECO:0007669"/>
    <property type="project" value="InterPro"/>
</dbReference>
<evidence type="ECO:0000259" key="5">
    <source>
        <dbReference type="Pfam" id="PF25917"/>
    </source>
</evidence>
<dbReference type="InterPro" id="IPR058625">
    <property type="entry name" value="MdtA-like_BSH"/>
</dbReference>
<dbReference type="SUPFAM" id="SSF111369">
    <property type="entry name" value="HlyD-like secretion proteins"/>
    <property type="match status" value="1"/>
</dbReference>
<dbReference type="PROSITE" id="PS51257">
    <property type="entry name" value="PROKAR_LIPOPROTEIN"/>
    <property type="match status" value="1"/>
</dbReference>
<dbReference type="InterPro" id="IPR058626">
    <property type="entry name" value="MdtA-like_b-barrel"/>
</dbReference>
<keyword evidence="8" id="KW-0614">Plasmid</keyword>
<feature type="chain" id="PRO_5010572891" evidence="3">
    <location>
        <begin position="22"/>
        <end position="372"/>
    </location>
</feature>
<dbReference type="EMBL" id="KY320277">
    <property type="protein sequence ID" value="AQT23502.1"/>
    <property type="molecule type" value="Genomic_DNA"/>
</dbReference>
<evidence type="ECO:0000256" key="1">
    <source>
        <dbReference type="ARBA" id="ARBA00004519"/>
    </source>
</evidence>
<proteinExistence type="inferred from homology"/>
<evidence type="ECO:0000313" key="8">
    <source>
        <dbReference type="EMBL" id="AQT23502.1"/>
    </source>
</evidence>
<comment type="subcellular location">
    <subcellularLocation>
        <location evidence="1">Cell inner membrane</location>
        <topology evidence="1">Lipid-anchor</topology>
    </subcellularLocation>
</comment>
<evidence type="ECO:0000259" key="6">
    <source>
        <dbReference type="Pfam" id="PF25944"/>
    </source>
</evidence>
<sequence length="372" mass="39625">MPPLRSFALVTSLALMLSACDADNTDATSSPPVPEVGVVTVQPEAVALTTELPGRTTPYMIAEVRPQVGGILLKRNFEEGSEVEAGQPLYQIDPAPYRAALAKAEASLASAKRLSERYDLLIQKNAISQQERDDARSQYLQARATVDSARIDLGYTTIRSPISGRIGRSYVTQGALMTANQSTALATVQQLDPIYVDVVQPSTSLLRLKEDLASGRLKSIGGDQVEARLQLENGKPYAHAGKLQFSEVTVDPGTGAVTLRAVFPNPDGLLLPGMFVRTQLQEGIRSDALLVPQRGVTRDRSGQAIALVVGDDGVAQQREVIIERTVGTDWLISAGLNPGDKVIIDGVQNVRHGTKVVAVPATATAPVVGSTK</sequence>
<dbReference type="AlphaFoldDB" id="A0A1S6KQ46"/>